<gene>
    <name evidence="2" type="ORF">ACEZDJ_18285</name>
</gene>
<dbReference type="Proteomes" id="UP001592528">
    <property type="component" value="Unassembled WGS sequence"/>
</dbReference>
<keyword evidence="3" id="KW-1185">Reference proteome</keyword>
<keyword evidence="1" id="KW-0812">Transmembrane</keyword>
<evidence type="ECO:0000313" key="3">
    <source>
        <dbReference type="Proteomes" id="UP001592528"/>
    </source>
</evidence>
<reference evidence="2 3" key="1">
    <citation type="submission" date="2024-09" db="EMBL/GenBank/DDBJ databases">
        <authorList>
            <person name="Lee S.D."/>
        </authorList>
    </citation>
    <scope>NUCLEOTIDE SEQUENCE [LARGE SCALE GENOMIC DNA]</scope>
    <source>
        <strain evidence="2 3">N1-5</strain>
    </source>
</reference>
<keyword evidence="1" id="KW-1133">Transmembrane helix</keyword>
<sequence>MYNKVASGVGASSAGGATLATTGTNLMWLFLAAFALLAVGTAVLRIVPRRRRRR</sequence>
<evidence type="ECO:0008006" key="4">
    <source>
        <dbReference type="Google" id="ProtNLM"/>
    </source>
</evidence>
<accession>A0ABV6UP54</accession>
<feature type="transmembrane region" description="Helical" evidence="1">
    <location>
        <begin position="26"/>
        <end position="47"/>
    </location>
</feature>
<keyword evidence="1" id="KW-0472">Membrane</keyword>
<dbReference type="EMBL" id="JBHEZZ010000009">
    <property type="protein sequence ID" value="MFC1403242.1"/>
    <property type="molecule type" value="Genomic_DNA"/>
</dbReference>
<proteinExistence type="predicted"/>
<organism evidence="2 3">
    <name type="scientific">Streptacidiphilus cavernicola</name>
    <dbReference type="NCBI Taxonomy" id="3342716"/>
    <lineage>
        <taxon>Bacteria</taxon>
        <taxon>Bacillati</taxon>
        <taxon>Actinomycetota</taxon>
        <taxon>Actinomycetes</taxon>
        <taxon>Kitasatosporales</taxon>
        <taxon>Streptomycetaceae</taxon>
        <taxon>Streptacidiphilus</taxon>
    </lineage>
</organism>
<evidence type="ECO:0000256" key="1">
    <source>
        <dbReference type="SAM" id="Phobius"/>
    </source>
</evidence>
<protein>
    <recommendedName>
        <fullName evidence="4">LPXTG cell wall anchor domain-containing protein</fullName>
    </recommendedName>
</protein>
<dbReference type="RefSeq" id="WP_198037458.1">
    <property type="nucleotide sequence ID" value="NZ_JBHEZZ010000009.1"/>
</dbReference>
<evidence type="ECO:0000313" key="2">
    <source>
        <dbReference type="EMBL" id="MFC1403242.1"/>
    </source>
</evidence>
<comment type="caution">
    <text evidence="2">The sequence shown here is derived from an EMBL/GenBank/DDBJ whole genome shotgun (WGS) entry which is preliminary data.</text>
</comment>
<name>A0ABV6UP54_9ACTN</name>